<dbReference type="AlphaFoldDB" id="A0AAV7MC14"/>
<keyword evidence="3" id="KW-1185">Reference proteome</keyword>
<organism evidence="2 3">
    <name type="scientific">Pleurodeles waltl</name>
    <name type="common">Iberian ribbed newt</name>
    <dbReference type="NCBI Taxonomy" id="8319"/>
    <lineage>
        <taxon>Eukaryota</taxon>
        <taxon>Metazoa</taxon>
        <taxon>Chordata</taxon>
        <taxon>Craniata</taxon>
        <taxon>Vertebrata</taxon>
        <taxon>Euteleostomi</taxon>
        <taxon>Amphibia</taxon>
        <taxon>Batrachia</taxon>
        <taxon>Caudata</taxon>
        <taxon>Salamandroidea</taxon>
        <taxon>Salamandridae</taxon>
        <taxon>Pleurodelinae</taxon>
        <taxon>Pleurodeles</taxon>
    </lineage>
</organism>
<gene>
    <name evidence="2" type="ORF">NDU88_005685</name>
</gene>
<dbReference type="Proteomes" id="UP001066276">
    <property type="component" value="Chromosome 10"/>
</dbReference>
<comment type="caution">
    <text evidence="2">The sequence shown here is derived from an EMBL/GenBank/DDBJ whole genome shotgun (WGS) entry which is preliminary data.</text>
</comment>
<name>A0AAV7MC14_PLEWA</name>
<feature type="compositionally biased region" description="Polar residues" evidence="1">
    <location>
        <begin position="72"/>
        <end position="86"/>
    </location>
</feature>
<evidence type="ECO:0000313" key="3">
    <source>
        <dbReference type="Proteomes" id="UP001066276"/>
    </source>
</evidence>
<proteinExistence type="predicted"/>
<evidence type="ECO:0000256" key="1">
    <source>
        <dbReference type="SAM" id="MobiDB-lite"/>
    </source>
</evidence>
<sequence length="100" mass="11335">MGVMWSLLLAPYMKRAAEWRIDFRGERWDLGRPVRGMREARNGGVRSSSAGEQVGENRRKPREEKSDVRAETSATQEAYLETTSHASGEAWQPQVRSGIN</sequence>
<protein>
    <submittedName>
        <fullName evidence="2">Uncharacterized protein</fullName>
    </submittedName>
</protein>
<dbReference type="EMBL" id="JANPWB010000014">
    <property type="protein sequence ID" value="KAJ1100604.1"/>
    <property type="molecule type" value="Genomic_DNA"/>
</dbReference>
<accession>A0AAV7MC14</accession>
<feature type="region of interest" description="Disordered" evidence="1">
    <location>
        <begin position="34"/>
        <end position="100"/>
    </location>
</feature>
<reference evidence="2" key="1">
    <citation type="journal article" date="2022" name="bioRxiv">
        <title>Sequencing and chromosome-scale assembly of the giantPleurodeles waltlgenome.</title>
        <authorList>
            <person name="Brown T."/>
            <person name="Elewa A."/>
            <person name="Iarovenko S."/>
            <person name="Subramanian E."/>
            <person name="Araus A.J."/>
            <person name="Petzold A."/>
            <person name="Susuki M."/>
            <person name="Suzuki K.-i.T."/>
            <person name="Hayashi T."/>
            <person name="Toyoda A."/>
            <person name="Oliveira C."/>
            <person name="Osipova E."/>
            <person name="Leigh N.D."/>
            <person name="Simon A."/>
            <person name="Yun M.H."/>
        </authorList>
    </citation>
    <scope>NUCLEOTIDE SEQUENCE</scope>
    <source>
        <strain evidence="2">20211129_DDA</strain>
        <tissue evidence="2">Liver</tissue>
    </source>
</reference>
<feature type="compositionally biased region" description="Basic and acidic residues" evidence="1">
    <location>
        <begin position="55"/>
        <end position="70"/>
    </location>
</feature>
<evidence type="ECO:0000313" key="2">
    <source>
        <dbReference type="EMBL" id="KAJ1100604.1"/>
    </source>
</evidence>